<name>A0ABV7GSH0_9RHOB</name>
<keyword evidence="3 9" id="KW-0808">Transferase</keyword>
<comment type="similarity">
    <text evidence="7">Belongs to the glycosyltransferase 87 family.</text>
</comment>
<keyword evidence="2" id="KW-1003">Cell membrane</keyword>
<feature type="transmembrane region" description="Helical" evidence="8">
    <location>
        <begin position="17"/>
        <end position="36"/>
    </location>
</feature>
<feature type="transmembrane region" description="Helical" evidence="8">
    <location>
        <begin position="372"/>
        <end position="391"/>
    </location>
</feature>
<evidence type="ECO:0000256" key="7">
    <source>
        <dbReference type="ARBA" id="ARBA00024033"/>
    </source>
</evidence>
<feature type="transmembrane region" description="Helical" evidence="8">
    <location>
        <begin position="403"/>
        <end position="421"/>
    </location>
</feature>
<feature type="transmembrane region" description="Helical" evidence="8">
    <location>
        <begin position="331"/>
        <end position="352"/>
    </location>
</feature>
<dbReference type="Pfam" id="PF09594">
    <property type="entry name" value="GT87"/>
    <property type="match status" value="1"/>
</dbReference>
<dbReference type="RefSeq" id="WP_275633257.1">
    <property type="nucleotide sequence ID" value="NZ_JARGYD010000004.1"/>
</dbReference>
<keyword evidence="5 8" id="KW-1133">Transmembrane helix</keyword>
<evidence type="ECO:0000313" key="10">
    <source>
        <dbReference type="Proteomes" id="UP001595632"/>
    </source>
</evidence>
<proteinExistence type="inferred from homology"/>
<feature type="transmembrane region" description="Helical" evidence="8">
    <location>
        <begin position="301"/>
        <end position="319"/>
    </location>
</feature>
<keyword evidence="9" id="KW-0328">Glycosyltransferase</keyword>
<evidence type="ECO:0000256" key="6">
    <source>
        <dbReference type="ARBA" id="ARBA00023136"/>
    </source>
</evidence>
<keyword evidence="4 8" id="KW-0812">Transmembrane</keyword>
<feature type="transmembrane region" description="Helical" evidence="8">
    <location>
        <begin position="223"/>
        <end position="243"/>
    </location>
</feature>
<evidence type="ECO:0000313" key="9">
    <source>
        <dbReference type="EMBL" id="MFC3143286.1"/>
    </source>
</evidence>
<protein>
    <submittedName>
        <fullName evidence="9">Glycosyltransferase family 87 protein</fullName>
        <ecNumber evidence="9">2.4.-.-</ecNumber>
    </submittedName>
</protein>
<dbReference type="EMBL" id="JBHRTB010000010">
    <property type="protein sequence ID" value="MFC3143286.1"/>
    <property type="molecule type" value="Genomic_DNA"/>
</dbReference>
<feature type="transmembrane region" description="Helical" evidence="8">
    <location>
        <begin position="147"/>
        <end position="171"/>
    </location>
</feature>
<keyword evidence="10" id="KW-1185">Reference proteome</keyword>
<dbReference type="GO" id="GO:0016757">
    <property type="term" value="F:glycosyltransferase activity"/>
    <property type="evidence" value="ECO:0007669"/>
    <property type="project" value="UniProtKB-KW"/>
</dbReference>
<evidence type="ECO:0000256" key="4">
    <source>
        <dbReference type="ARBA" id="ARBA00022692"/>
    </source>
</evidence>
<reference evidence="10" key="1">
    <citation type="journal article" date="2019" name="Int. J. Syst. Evol. Microbiol.">
        <title>The Global Catalogue of Microorganisms (GCM) 10K type strain sequencing project: providing services to taxonomists for standard genome sequencing and annotation.</title>
        <authorList>
            <consortium name="The Broad Institute Genomics Platform"/>
            <consortium name="The Broad Institute Genome Sequencing Center for Infectious Disease"/>
            <person name="Wu L."/>
            <person name="Ma J."/>
        </authorList>
    </citation>
    <scope>NUCLEOTIDE SEQUENCE [LARGE SCALE GENOMIC DNA]</scope>
    <source>
        <strain evidence="10">KCTC 52366</strain>
    </source>
</reference>
<feature type="transmembrane region" description="Helical" evidence="8">
    <location>
        <begin position="191"/>
        <end position="216"/>
    </location>
</feature>
<evidence type="ECO:0000256" key="3">
    <source>
        <dbReference type="ARBA" id="ARBA00022679"/>
    </source>
</evidence>
<comment type="caution">
    <text evidence="9">The sequence shown here is derived from an EMBL/GenBank/DDBJ whole genome shotgun (WGS) entry which is preliminary data.</text>
</comment>
<evidence type="ECO:0000256" key="2">
    <source>
        <dbReference type="ARBA" id="ARBA00022475"/>
    </source>
</evidence>
<dbReference type="InterPro" id="IPR018584">
    <property type="entry name" value="GT87"/>
</dbReference>
<feature type="transmembrane region" description="Helical" evidence="8">
    <location>
        <begin position="115"/>
        <end position="135"/>
    </location>
</feature>
<dbReference type="Proteomes" id="UP001595632">
    <property type="component" value="Unassembled WGS sequence"/>
</dbReference>
<evidence type="ECO:0000256" key="5">
    <source>
        <dbReference type="ARBA" id="ARBA00022989"/>
    </source>
</evidence>
<dbReference type="EC" id="2.4.-.-" evidence="9"/>
<keyword evidence="6 8" id="KW-0472">Membrane</keyword>
<comment type="subcellular location">
    <subcellularLocation>
        <location evidence="1">Cell membrane</location>
        <topology evidence="1">Multi-pass membrane protein</topology>
    </subcellularLocation>
</comment>
<evidence type="ECO:0000256" key="1">
    <source>
        <dbReference type="ARBA" id="ARBA00004651"/>
    </source>
</evidence>
<gene>
    <name evidence="9" type="ORF">ACFOGP_11225</name>
</gene>
<accession>A0ABV7GSH0</accession>
<sequence>MALSNDTTQTADTRVRLGAALILLGAVMSIGIRFMWNTHPPDLSAIYMAGWLFAHDRFDLVYAAPEGFFGGTPPAWMPALQEIGLYGGEVLPYVYPPLWAALVSPLAGALEPQTFFRAADIVLVCLLAASSLVAWRMARGWAMPLWAWIAVSAVALLTSLTSFMAMVQLQPHILVVFLTLLAFERYGAGRSWLGGALLGIAAALKLGPAALILIFLANRDWRALGGFATAALGCAALSLVLAGPDLHHAFLASVTNAVAGTQITGVTFSAEVVLNGIASALGMAETIDMTARNVRIGETPLVFGLLGKLAMLAGLVWGYHVTAPLDRRQRLVARLFLLGLLVGLFGPLGWVFYFLPQIFLLPALVGLLPLRPALYCLGGGLVFLSWPFFLLVGMNVAGDFPRAALGALVLLALFVGVTASLSRTTGRERLPAALAA</sequence>
<evidence type="ECO:0000256" key="8">
    <source>
        <dbReference type="SAM" id="Phobius"/>
    </source>
</evidence>
<organism evidence="9 10">
    <name type="scientific">Psychromarinibacter halotolerans</name>
    <dbReference type="NCBI Taxonomy" id="1775175"/>
    <lineage>
        <taxon>Bacteria</taxon>
        <taxon>Pseudomonadati</taxon>
        <taxon>Pseudomonadota</taxon>
        <taxon>Alphaproteobacteria</taxon>
        <taxon>Rhodobacterales</taxon>
        <taxon>Paracoccaceae</taxon>
        <taxon>Psychromarinibacter</taxon>
    </lineage>
</organism>